<feature type="region of interest" description="Disordered" evidence="1">
    <location>
        <begin position="1"/>
        <end position="39"/>
    </location>
</feature>
<protein>
    <submittedName>
        <fullName evidence="3">LuxR family transcriptional regulator</fullName>
    </submittedName>
</protein>
<dbReference type="PROSITE" id="PS50043">
    <property type="entry name" value="HTH_LUXR_2"/>
    <property type="match status" value="1"/>
</dbReference>
<dbReference type="OrthoDB" id="7193436at2"/>
<dbReference type="InterPro" id="IPR000792">
    <property type="entry name" value="Tscrpt_reg_LuxR_C"/>
</dbReference>
<dbReference type="Gene3D" id="1.10.10.10">
    <property type="entry name" value="Winged helix-like DNA-binding domain superfamily/Winged helix DNA-binding domain"/>
    <property type="match status" value="1"/>
</dbReference>
<dbReference type="GO" id="GO:0006355">
    <property type="term" value="P:regulation of DNA-templated transcription"/>
    <property type="evidence" value="ECO:0007669"/>
    <property type="project" value="InterPro"/>
</dbReference>
<organism evidence="3 4">
    <name type="scientific">Sphingomonas naasensis</name>
    <dbReference type="NCBI Taxonomy" id="1344951"/>
    <lineage>
        <taxon>Bacteria</taxon>
        <taxon>Pseudomonadati</taxon>
        <taxon>Pseudomonadota</taxon>
        <taxon>Alphaproteobacteria</taxon>
        <taxon>Sphingomonadales</taxon>
        <taxon>Sphingomonadaceae</taxon>
        <taxon>Sphingomonas</taxon>
    </lineage>
</organism>
<dbReference type="SMART" id="SM00421">
    <property type="entry name" value="HTH_LUXR"/>
    <property type="match status" value="1"/>
</dbReference>
<feature type="domain" description="HTH luxR-type" evidence="2">
    <location>
        <begin position="30"/>
        <end position="95"/>
    </location>
</feature>
<dbReference type="EMBL" id="SRXU01000008">
    <property type="protein sequence ID" value="TGX39286.1"/>
    <property type="molecule type" value="Genomic_DNA"/>
</dbReference>
<reference evidence="3 4" key="1">
    <citation type="submission" date="2019-04" db="EMBL/GenBank/DDBJ databases">
        <title>Sphingomonas psychrotolerans sp. nov., isolated from soil in the Tianshan Mountains, Xinjiang, China.</title>
        <authorList>
            <person name="Luo Y."/>
            <person name="Sheng H."/>
        </authorList>
    </citation>
    <scope>NUCLEOTIDE SEQUENCE [LARGE SCALE GENOMIC DNA]</scope>
    <source>
        <strain evidence="3 4">KIS18-15</strain>
    </source>
</reference>
<keyword evidence="4" id="KW-1185">Reference proteome</keyword>
<dbReference type="AlphaFoldDB" id="A0A4S1WEW5"/>
<proteinExistence type="predicted"/>
<evidence type="ECO:0000313" key="4">
    <source>
        <dbReference type="Proteomes" id="UP000309848"/>
    </source>
</evidence>
<comment type="caution">
    <text evidence="3">The sequence shown here is derived from an EMBL/GenBank/DDBJ whole genome shotgun (WGS) entry which is preliminary data.</text>
</comment>
<sequence>MPRPGSTPSISSTLCSRRSGTTKPSSPTEPVPDLSPLNPAEREVLGLLAQGHTAKSIASLTGRSIGSVNERLREARRKTGVGSSRELARHWAQENRDEQIGVAPVNTPGTALPPEAAPGVAGGRGKELLVMIPIAITAVLAFTLSSQDPPKAAPDPLVGDLVGLTVDTPAKFYERLRAETRDAAWAPGTEQQLRLRFAAITGVAKDSLRVTCATTICEVAGVLEGANADALNRVYQEVQGSTLRDDLSRFGLASGAMGFGGSGSSSASSRFVAYWTRKS</sequence>
<dbReference type="InterPro" id="IPR036388">
    <property type="entry name" value="WH-like_DNA-bd_sf"/>
</dbReference>
<dbReference type="CDD" id="cd06170">
    <property type="entry name" value="LuxR_C_like"/>
    <property type="match status" value="1"/>
</dbReference>
<dbReference type="GO" id="GO:0003677">
    <property type="term" value="F:DNA binding"/>
    <property type="evidence" value="ECO:0007669"/>
    <property type="project" value="InterPro"/>
</dbReference>
<evidence type="ECO:0000313" key="3">
    <source>
        <dbReference type="EMBL" id="TGX39286.1"/>
    </source>
</evidence>
<dbReference type="Proteomes" id="UP000309848">
    <property type="component" value="Unassembled WGS sequence"/>
</dbReference>
<dbReference type="SUPFAM" id="SSF46894">
    <property type="entry name" value="C-terminal effector domain of the bipartite response regulators"/>
    <property type="match status" value="1"/>
</dbReference>
<gene>
    <name evidence="3" type="ORF">E5A74_17375</name>
</gene>
<feature type="compositionally biased region" description="Polar residues" evidence="1">
    <location>
        <begin position="1"/>
        <end position="28"/>
    </location>
</feature>
<name>A0A4S1WEW5_9SPHN</name>
<dbReference type="InterPro" id="IPR016032">
    <property type="entry name" value="Sig_transdc_resp-reg_C-effctor"/>
</dbReference>
<evidence type="ECO:0000256" key="1">
    <source>
        <dbReference type="SAM" id="MobiDB-lite"/>
    </source>
</evidence>
<evidence type="ECO:0000259" key="2">
    <source>
        <dbReference type="PROSITE" id="PS50043"/>
    </source>
</evidence>
<accession>A0A4S1WEW5</accession>